<feature type="transmembrane region" description="Helical" evidence="7">
    <location>
        <begin position="356"/>
        <end position="385"/>
    </location>
</feature>
<dbReference type="InterPro" id="IPR017800">
    <property type="entry name" value="ADOP"/>
</dbReference>
<evidence type="ECO:0000256" key="6">
    <source>
        <dbReference type="ARBA" id="ARBA00038076"/>
    </source>
</evidence>
<dbReference type="GO" id="GO:0005886">
    <property type="term" value="C:plasma membrane"/>
    <property type="evidence" value="ECO:0007669"/>
    <property type="project" value="UniProtKB-SubCell"/>
</dbReference>
<feature type="transmembrane region" description="Helical" evidence="7">
    <location>
        <begin position="449"/>
        <end position="468"/>
    </location>
</feature>
<keyword evidence="3 7" id="KW-0812">Transmembrane</keyword>
<evidence type="ECO:0000256" key="7">
    <source>
        <dbReference type="SAM" id="Phobius"/>
    </source>
</evidence>
<dbReference type="PANTHER" id="PTHR30572:SF4">
    <property type="entry name" value="ABC TRANSPORTER PERMEASE YTRF"/>
    <property type="match status" value="1"/>
</dbReference>
<evidence type="ECO:0000256" key="5">
    <source>
        <dbReference type="ARBA" id="ARBA00023136"/>
    </source>
</evidence>
<dbReference type="InterPro" id="IPR050250">
    <property type="entry name" value="Macrolide_Exporter_MacB"/>
</dbReference>
<gene>
    <name evidence="10" type="ORF">ESZ00_04915</name>
</gene>
<evidence type="ECO:0000256" key="1">
    <source>
        <dbReference type="ARBA" id="ARBA00004651"/>
    </source>
</evidence>
<comment type="subcellular location">
    <subcellularLocation>
        <location evidence="1">Cell membrane</location>
        <topology evidence="1">Multi-pass membrane protein</topology>
    </subcellularLocation>
</comment>
<name>A0A4Q1SKE5_9BACT</name>
<evidence type="ECO:0000256" key="4">
    <source>
        <dbReference type="ARBA" id="ARBA00022989"/>
    </source>
</evidence>
<feature type="transmembrane region" description="Helical" evidence="7">
    <location>
        <begin position="796"/>
        <end position="815"/>
    </location>
</feature>
<feature type="transmembrane region" description="Helical" evidence="7">
    <location>
        <begin position="762"/>
        <end position="784"/>
    </location>
</feature>
<dbReference type="Pfam" id="PF02687">
    <property type="entry name" value="FtsX"/>
    <property type="match status" value="2"/>
</dbReference>
<dbReference type="OrthoDB" id="99335at2"/>
<evidence type="ECO:0000313" key="11">
    <source>
        <dbReference type="Proteomes" id="UP000290253"/>
    </source>
</evidence>
<dbReference type="NCBIfam" id="TIGR03434">
    <property type="entry name" value="ADOP"/>
    <property type="match status" value="1"/>
</dbReference>
<evidence type="ECO:0000256" key="2">
    <source>
        <dbReference type="ARBA" id="ARBA00022475"/>
    </source>
</evidence>
<evidence type="ECO:0000256" key="3">
    <source>
        <dbReference type="ARBA" id="ARBA00022692"/>
    </source>
</evidence>
<keyword evidence="2" id="KW-1003">Cell membrane</keyword>
<feature type="domain" description="ABC3 transporter permease C-terminal" evidence="8">
    <location>
        <begin position="710"/>
        <end position="822"/>
    </location>
</feature>
<keyword evidence="11" id="KW-1185">Reference proteome</keyword>
<sequence length="830" mass="89995">MEQIKEDCREVGGIGLIENTWQELRYAVRTLRKSPVFTAVAALTLALGIGATSAIFSLIQGVLLTPPPYSKPNQLLLVSSERTDGQKMDSPRGWPAQQWMGWKKDATSLQGVAAYDWTFNFLIRNDGSQSMQGMWVSKDYFRLMGLKTVAGRGFADTDFSLGPTKAIVLGYEFWQRVFGGDRQIIGKTVRISRWDTPPTVIGVMAPGVRFLPSPDDAKEPNYDVNATVDFWAPGEPDPKEWKEPDWNIVARLRDGATPQQAQQELAVLTAQQALSEKSFEGFAPRIERLTDEMNQDGKRILFPLLGASALVLLIACGNVGALLLVRGLQRQQEYAVRIAMGLGRVALLRQTLMESLVLALLGGGLGVGLAFGAVKLFTVIAGHAIPRLDAVTAGWGVLGWGLAAAIPAATFAGLIPALRVLRVDPVEVLKSAGPKGTAGAGERRMLRGVAMLQTSLTLALLVGAGLLIRTMMKIAEVPSGYSTGRILTMSVTDVQSHATWGSFHRQALDRVAAIPGVQYAAFAWGVPLTGNNWPAPIDIEGQPLAVKESDKITLPMRAVTPDYFKLMGIGLLDGRAFRPSDDDKAPNVGIVNQAFADRFFPHGNVIGRKFWFQGRGKAGVEIVGEIANGRTDDLTQKASPEIYMPLWQAQAFSKHLVVRTTADPRALIVAVQRALHAVDPTAAVENVKTLEQIRDESLASRTFAMRLLIGFSVAGSLLTLVGIYGVLSLSVASRRRELAIRSAVGAPPSHLRRLIFGEGFRVIAGGVLMGAVLAILVSQVLRTFLYGVQANDPETLLIVGLLFVMIGLLACWLPARRAERIDPLEALRHE</sequence>
<reference evidence="10 11" key="1">
    <citation type="journal article" date="2016" name="Int. J. Syst. Evol. Microbiol.">
        <title>Acidipila dinghuensis sp. nov., an acidobacterium isolated from forest soil.</title>
        <authorList>
            <person name="Jiang Y.W."/>
            <person name="Wang J."/>
            <person name="Chen M.H."/>
            <person name="Lv Y.Y."/>
            <person name="Qiu L.H."/>
        </authorList>
    </citation>
    <scope>NUCLEOTIDE SEQUENCE [LARGE SCALE GENOMIC DNA]</scope>
    <source>
        <strain evidence="10 11">DHOF10</strain>
    </source>
</reference>
<feature type="transmembrane region" description="Helical" evidence="7">
    <location>
        <begin position="397"/>
        <end position="421"/>
    </location>
</feature>
<keyword evidence="4 7" id="KW-1133">Transmembrane helix</keyword>
<feature type="transmembrane region" description="Helical" evidence="7">
    <location>
        <begin position="36"/>
        <end position="59"/>
    </location>
</feature>
<proteinExistence type="inferred from homology"/>
<keyword evidence="5 7" id="KW-0472">Membrane</keyword>
<feature type="transmembrane region" description="Helical" evidence="7">
    <location>
        <begin position="300"/>
        <end position="325"/>
    </location>
</feature>
<feature type="domain" description="MacB-like periplasmic core" evidence="9">
    <location>
        <begin position="38"/>
        <end position="266"/>
    </location>
</feature>
<dbReference type="PANTHER" id="PTHR30572">
    <property type="entry name" value="MEMBRANE COMPONENT OF TRANSPORTER-RELATED"/>
    <property type="match status" value="1"/>
</dbReference>
<comment type="similarity">
    <text evidence="6">Belongs to the ABC-4 integral membrane protein family.</text>
</comment>
<feature type="domain" description="ABC3 transporter permease C-terminal" evidence="8">
    <location>
        <begin position="307"/>
        <end position="425"/>
    </location>
</feature>
<feature type="transmembrane region" description="Helical" evidence="7">
    <location>
        <begin position="703"/>
        <end position="727"/>
    </location>
</feature>
<dbReference type="EMBL" id="SDMK01000001">
    <property type="protein sequence ID" value="RXS98161.1"/>
    <property type="molecule type" value="Genomic_DNA"/>
</dbReference>
<organism evidence="10 11">
    <name type="scientific">Silvibacterium dinghuense</name>
    <dbReference type="NCBI Taxonomy" id="1560006"/>
    <lineage>
        <taxon>Bacteria</taxon>
        <taxon>Pseudomonadati</taxon>
        <taxon>Acidobacteriota</taxon>
        <taxon>Terriglobia</taxon>
        <taxon>Terriglobales</taxon>
        <taxon>Acidobacteriaceae</taxon>
        <taxon>Silvibacterium</taxon>
    </lineage>
</organism>
<dbReference type="InterPro" id="IPR003838">
    <property type="entry name" value="ABC3_permease_C"/>
</dbReference>
<dbReference type="Pfam" id="PF12704">
    <property type="entry name" value="MacB_PCD"/>
    <property type="match status" value="2"/>
</dbReference>
<dbReference type="AlphaFoldDB" id="A0A4Q1SKE5"/>
<evidence type="ECO:0000313" key="10">
    <source>
        <dbReference type="EMBL" id="RXS98161.1"/>
    </source>
</evidence>
<accession>A0A4Q1SKE5</accession>
<dbReference type="GO" id="GO:0022857">
    <property type="term" value="F:transmembrane transporter activity"/>
    <property type="evidence" value="ECO:0007669"/>
    <property type="project" value="TreeGrafter"/>
</dbReference>
<protein>
    <submittedName>
        <fullName evidence="10">ABC transporter permease</fullName>
    </submittedName>
</protein>
<comment type="caution">
    <text evidence="10">The sequence shown here is derived from an EMBL/GenBank/DDBJ whole genome shotgun (WGS) entry which is preliminary data.</text>
</comment>
<evidence type="ECO:0000259" key="8">
    <source>
        <dbReference type="Pfam" id="PF02687"/>
    </source>
</evidence>
<feature type="domain" description="MacB-like periplasmic core" evidence="9">
    <location>
        <begin position="459"/>
        <end position="675"/>
    </location>
</feature>
<dbReference type="Proteomes" id="UP000290253">
    <property type="component" value="Unassembled WGS sequence"/>
</dbReference>
<dbReference type="InterPro" id="IPR025857">
    <property type="entry name" value="MacB_PCD"/>
</dbReference>
<evidence type="ECO:0000259" key="9">
    <source>
        <dbReference type="Pfam" id="PF12704"/>
    </source>
</evidence>